<evidence type="ECO:0000313" key="6">
    <source>
        <dbReference type="Proteomes" id="UP000593758"/>
    </source>
</evidence>
<dbReference type="Gene3D" id="1.10.260.40">
    <property type="entry name" value="lambda repressor-like DNA-binding domains"/>
    <property type="match status" value="1"/>
</dbReference>
<proteinExistence type="predicted"/>
<evidence type="ECO:0000256" key="1">
    <source>
        <dbReference type="ARBA" id="ARBA00023015"/>
    </source>
</evidence>
<dbReference type="InterPro" id="IPR010982">
    <property type="entry name" value="Lambda_DNA-bd_dom_sf"/>
</dbReference>
<accession>A0A7M1SWA9</accession>
<dbReference type="Gene3D" id="3.40.50.2300">
    <property type="match status" value="2"/>
</dbReference>
<dbReference type="GO" id="GO:0000976">
    <property type="term" value="F:transcription cis-regulatory region binding"/>
    <property type="evidence" value="ECO:0007669"/>
    <property type="project" value="TreeGrafter"/>
</dbReference>
<dbReference type="SUPFAM" id="SSF53822">
    <property type="entry name" value="Periplasmic binding protein-like I"/>
    <property type="match status" value="1"/>
</dbReference>
<dbReference type="KEGG" id="halt:IM660_06340"/>
<dbReference type="InterPro" id="IPR001761">
    <property type="entry name" value="Peripla_BP/Lac1_sug-bd_dom"/>
</dbReference>
<name>A0A7M1SWA9_9MICO</name>
<evidence type="ECO:0000259" key="4">
    <source>
        <dbReference type="PROSITE" id="PS50932"/>
    </source>
</evidence>
<evidence type="ECO:0000256" key="3">
    <source>
        <dbReference type="ARBA" id="ARBA00023163"/>
    </source>
</evidence>
<reference evidence="5 6" key="1">
    <citation type="submission" date="2020-10" db="EMBL/GenBank/DDBJ databases">
        <title>Haloactinobacterium sp. RN3S43, a bacterium isolated from saline soil.</title>
        <authorList>
            <person name="Sun J.-Q."/>
        </authorList>
    </citation>
    <scope>NUCLEOTIDE SEQUENCE [LARGE SCALE GENOMIC DNA]</scope>
    <source>
        <strain evidence="5 6">RN3S43</strain>
    </source>
</reference>
<evidence type="ECO:0000256" key="2">
    <source>
        <dbReference type="ARBA" id="ARBA00023125"/>
    </source>
</evidence>
<dbReference type="Pfam" id="PF00356">
    <property type="entry name" value="LacI"/>
    <property type="match status" value="1"/>
</dbReference>
<keyword evidence="2 5" id="KW-0238">DNA-binding</keyword>
<feature type="domain" description="HTH lacI-type" evidence="4">
    <location>
        <begin position="4"/>
        <end position="59"/>
    </location>
</feature>
<sequence length="330" mass="35199">MPMVTARDVARLAKTSNAVVSYVFNNGPRNVAPATRERVLAAAAELGYRPNMLARALSAGSTRSIGLIVPDICNPFFAETARALEDAAGEIDHLLLICDAALSPVQEARHVRSLVDRQVDAVVYVSLQDDPDLSLFTESRIPVVALHPLPEGAAASTLTIDYTAAARAATRHLIEHGYREIAILNGPTDSVGARQHERGYEQALAGHAVTAHHWSSPTSRYAASQVAAEELAAHPPRAVYCVTDEQAFGVLHAAHSLGLRVPADVAVVGLDGTANSRVSIPPLTTVQQPTQALASRAIDIVRDPDARDTPVHELLDFTFVARQSCGCHEA</sequence>
<dbReference type="Proteomes" id="UP000593758">
    <property type="component" value="Chromosome"/>
</dbReference>
<organism evidence="5 6">
    <name type="scientific">Ruania alkalisoli</name>
    <dbReference type="NCBI Taxonomy" id="2779775"/>
    <lineage>
        <taxon>Bacteria</taxon>
        <taxon>Bacillati</taxon>
        <taxon>Actinomycetota</taxon>
        <taxon>Actinomycetes</taxon>
        <taxon>Micrococcales</taxon>
        <taxon>Ruaniaceae</taxon>
        <taxon>Ruania</taxon>
    </lineage>
</organism>
<dbReference type="GO" id="GO:0003700">
    <property type="term" value="F:DNA-binding transcription factor activity"/>
    <property type="evidence" value="ECO:0007669"/>
    <property type="project" value="TreeGrafter"/>
</dbReference>
<dbReference type="SUPFAM" id="SSF47413">
    <property type="entry name" value="lambda repressor-like DNA-binding domains"/>
    <property type="match status" value="1"/>
</dbReference>
<dbReference type="InterPro" id="IPR028082">
    <property type="entry name" value="Peripla_BP_I"/>
</dbReference>
<evidence type="ECO:0000313" key="5">
    <source>
        <dbReference type="EMBL" id="QOR71876.1"/>
    </source>
</evidence>
<protein>
    <submittedName>
        <fullName evidence="5">LacI family DNA-binding transcriptional regulator</fullName>
    </submittedName>
</protein>
<dbReference type="CDD" id="cd06267">
    <property type="entry name" value="PBP1_LacI_sugar_binding-like"/>
    <property type="match status" value="1"/>
</dbReference>
<gene>
    <name evidence="5" type="ORF">IM660_06340</name>
</gene>
<dbReference type="Pfam" id="PF00532">
    <property type="entry name" value="Peripla_BP_1"/>
    <property type="match status" value="1"/>
</dbReference>
<dbReference type="AlphaFoldDB" id="A0A7M1SWA9"/>
<dbReference type="PANTHER" id="PTHR30146">
    <property type="entry name" value="LACI-RELATED TRANSCRIPTIONAL REPRESSOR"/>
    <property type="match status" value="1"/>
</dbReference>
<dbReference type="SMART" id="SM00354">
    <property type="entry name" value="HTH_LACI"/>
    <property type="match status" value="1"/>
</dbReference>
<dbReference type="RefSeq" id="WP_193498528.1">
    <property type="nucleotide sequence ID" value="NZ_CP063169.1"/>
</dbReference>
<dbReference type="PANTHER" id="PTHR30146:SF109">
    <property type="entry name" value="HTH-TYPE TRANSCRIPTIONAL REGULATOR GALS"/>
    <property type="match status" value="1"/>
</dbReference>
<dbReference type="CDD" id="cd01392">
    <property type="entry name" value="HTH_LacI"/>
    <property type="match status" value="1"/>
</dbReference>
<keyword evidence="6" id="KW-1185">Reference proteome</keyword>
<dbReference type="PROSITE" id="PS50932">
    <property type="entry name" value="HTH_LACI_2"/>
    <property type="match status" value="1"/>
</dbReference>
<dbReference type="EMBL" id="CP063169">
    <property type="protein sequence ID" value="QOR71876.1"/>
    <property type="molecule type" value="Genomic_DNA"/>
</dbReference>
<keyword evidence="1" id="KW-0805">Transcription regulation</keyword>
<dbReference type="InterPro" id="IPR000843">
    <property type="entry name" value="HTH_LacI"/>
</dbReference>
<keyword evidence="3" id="KW-0804">Transcription</keyword>